<name>A0A9N9WBK2_9NEOP</name>
<evidence type="ECO:0000313" key="2">
    <source>
        <dbReference type="Proteomes" id="UP001153714"/>
    </source>
</evidence>
<evidence type="ECO:0000313" key="1">
    <source>
        <dbReference type="EMBL" id="CAG9786411.1"/>
    </source>
</evidence>
<dbReference type="Proteomes" id="UP001153714">
    <property type="component" value="Chromosome 15"/>
</dbReference>
<keyword evidence="2" id="KW-1185">Reference proteome</keyword>
<dbReference type="AlphaFoldDB" id="A0A9N9WBK2"/>
<accession>A0A9N9WBK2</accession>
<dbReference type="OrthoDB" id="7315582at2759"/>
<proteinExistence type="predicted"/>
<gene>
    <name evidence="1" type="ORF">DIATSA_LOCUS4362</name>
</gene>
<reference evidence="1" key="2">
    <citation type="submission" date="2022-10" db="EMBL/GenBank/DDBJ databases">
        <authorList>
            <consortium name="ENA_rothamsted_submissions"/>
            <consortium name="culmorum"/>
            <person name="King R."/>
        </authorList>
    </citation>
    <scope>NUCLEOTIDE SEQUENCE</scope>
</reference>
<dbReference type="EMBL" id="OU893346">
    <property type="protein sequence ID" value="CAG9786411.1"/>
    <property type="molecule type" value="Genomic_DNA"/>
</dbReference>
<reference evidence="1" key="1">
    <citation type="submission" date="2021-12" db="EMBL/GenBank/DDBJ databases">
        <authorList>
            <person name="King R."/>
        </authorList>
    </citation>
    <scope>NUCLEOTIDE SEQUENCE</scope>
</reference>
<organism evidence="1 2">
    <name type="scientific">Diatraea saccharalis</name>
    <name type="common">sugarcane borer</name>
    <dbReference type="NCBI Taxonomy" id="40085"/>
    <lineage>
        <taxon>Eukaryota</taxon>
        <taxon>Metazoa</taxon>
        <taxon>Ecdysozoa</taxon>
        <taxon>Arthropoda</taxon>
        <taxon>Hexapoda</taxon>
        <taxon>Insecta</taxon>
        <taxon>Pterygota</taxon>
        <taxon>Neoptera</taxon>
        <taxon>Endopterygota</taxon>
        <taxon>Lepidoptera</taxon>
        <taxon>Glossata</taxon>
        <taxon>Ditrysia</taxon>
        <taxon>Pyraloidea</taxon>
        <taxon>Crambidae</taxon>
        <taxon>Crambinae</taxon>
        <taxon>Diatraea</taxon>
    </lineage>
</organism>
<sequence>MKHQRKSRDALMSMLRVARRRWVRTGVVGACVACVLLAAARLLAPPTHAYAAHFARVRPADLAHLLADISANTHPIPGSWSLEEESGNYSMWRYAVSYVCGARCVGHVWVEAHEVAGGGPRHGLSAPMHRVTVRRLHCTALPLLPWPSLCDEVETESVVSGEGDGCRLQETVRARCGAAAALLAACTTRADVRAHSHARLQRLRHLLHAPASLLL</sequence>
<protein>
    <submittedName>
        <fullName evidence="1">Uncharacterized protein</fullName>
    </submittedName>
</protein>